<comment type="caution">
    <text evidence="12">The sequence shown here is derived from an EMBL/GenBank/DDBJ whole genome shotgun (WGS) entry which is preliminary data.</text>
</comment>
<feature type="transmembrane region" description="Helical" evidence="10">
    <location>
        <begin position="160"/>
        <end position="181"/>
    </location>
</feature>
<dbReference type="Pfam" id="PF00083">
    <property type="entry name" value="Sugar_tr"/>
    <property type="match status" value="1"/>
</dbReference>
<evidence type="ECO:0000256" key="6">
    <source>
        <dbReference type="ARBA" id="ARBA00022989"/>
    </source>
</evidence>
<evidence type="ECO:0000256" key="8">
    <source>
        <dbReference type="ARBA" id="ARBA00043213"/>
    </source>
</evidence>
<keyword evidence="3 9" id="KW-0813">Transport</keyword>
<dbReference type="PROSITE" id="PS50850">
    <property type="entry name" value="MFS"/>
    <property type="match status" value="1"/>
</dbReference>
<feature type="transmembrane region" description="Helical" evidence="10">
    <location>
        <begin position="193"/>
        <end position="214"/>
    </location>
</feature>
<dbReference type="GO" id="GO:0016020">
    <property type="term" value="C:membrane"/>
    <property type="evidence" value="ECO:0007669"/>
    <property type="project" value="UniProtKB-SubCell"/>
</dbReference>
<dbReference type="GO" id="GO:0005351">
    <property type="term" value="F:carbohydrate:proton symporter activity"/>
    <property type="evidence" value="ECO:0007669"/>
    <property type="project" value="TreeGrafter"/>
</dbReference>
<evidence type="ECO:0000256" key="3">
    <source>
        <dbReference type="ARBA" id="ARBA00022448"/>
    </source>
</evidence>
<dbReference type="InterPro" id="IPR005829">
    <property type="entry name" value="Sugar_transporter_CS"/>
</dbReference>
<dbReference type="AlphaFoldDB" id="A0A3M7E649"/>
<keyword evidence="4 10" id="KW-0812">Transmembrane</keyword>
<feature type="transmembrane region" description="Helical" evidence="10">
    <location>
        <begin position="392"/>
        <end position="411"/>
    </location>
</feature>
<feature type="transmembrane region" description="Helical" evidence="10">
    <location>
        <begin position="68"/>
        <end position="88"/>
    </location>
</feature>
<dbReference type="PRINTS" id="PR00171">
    <property type="entry name" value="SUGRTRNSPORT"/>
</dbReference>
<dbReference type="InterPro" id="IPR050360">
    <property type="entry name" value="MFS_Sugar_Transporters"/>
</dbReference>
<dbReference type="InterPro" id="IPR005828">
    <property type="entry name" value="MFS_sugar_transport-like"/>
</dbReference>
<organism evidence="12 13">
    <name type="scientific">Hortaea werneckii</name>
    <name type="common">Black yeast</name>
    <name type="synonym">Cladosporium werneckii</name>
    <dbReference type="NCBI Taxonomy" id="91943"/>
    <lineage>
        <taxon>Eukaryota</taxon>
        <taxon>Fungi</taxon>
        <taxon>Dikarya</taxon>
        <taxon>Ascomycota</taxon>
        <taxon>Pezizomycotina</taxon>
        <taxon>Dothideomycetes</taxon>
        <taxon>Dothideomycetidae</taxon>
        <taxon>Mycosphaerellales</taxon>
        <taxon>Teratosphaeriaceae</taxon>
        <taxon>Hortaea</taxon>
    </lineage>
</organism>
<keyword evidence="6 10" id="KW-1133">Transmembrane helix</keyword>
<dbReference type="VEuPathDB" id="FungiDB:BTJ68_07271"/>
<keyword evidence="7 10" id="KW-0472">Membrane</keyword>
<dbReference type="Proteomes" id="UP000281468">
    <property type="component" value="Unassembled WGS sequence"/>
</dbReference>
<accession>A0A3M7E649</accession>
<dbReference type="InterPro" id="IPR003663">
    <property type="entry name" value="Sugar/inositol_transpt"/>
</dbReference>
<dbReference type="FunFam" id="1.20.1250.20:FF:000026">
    <property type="entry name" value="MFS quinate transporter QutD"/>
    <property type="match status" value="1"/>
</dbReference>
<evidence type="ECO:0000256" key="7">
    <source>
        <dbReference type="ARBA" id="ARBA00023136"/>
    </source>
</evidence>
<evidence type="ECO:0000256" key="1">
    <source>
        <dbReference type="ARBA" id="ARBA00004141"/>
    </source>
</evidence>
<feature type="domain" description="Major facilitator superfamily (MFS) profile" evidence="11">
    <location>
        <begin position="24"/>
        <end position="490"/>
    </location>
</feature>
<dbReference type="PROSITE" id="PS00217">
    <property type="entry name" value="SUGAR_TRANSPORT_2"/>
    <property type="match status" value="1"/>
</dbReference>
<dbReference type="Gene3D" id="1.20.1250.20">
    <property type="entry name" value="MFS general substrate transporter like domains"/>
    <property type="match status" value="1"/>
</dbReference>
<dbReference type="InterPro" id="IPR036259">
    <property type="entry name" value="MFS_trans_sf"/>
</dbReference>
<feature type="transmembrane region" description="Helical" evidence="10">
    <location>
        <begin position="358"/>
        <end position="380"/>
    </location>
</feature>
<dbReference type="CDD" id="cd17356">
    <property type="entry name" value="MFS_HXT"/>
    <property type="match status" value="1"/>
</dbReference>
<protein>
    <recommendedName>
        <fullName evidence="8">Quinate transporter</fullName>
    </recommendedName>
</protein>
<feature type="transmembrane region" description="Helical" evidence="10">
    <location>
        <begin position="21"/>
        <end position="48"/>
    </location>
</feature>
<dbReference type="EMBL" id="QWIQ01000997">
    <property type="protein sequence ID" value="RMY71927.1"/>
    <property type="molecule type" value="Genomic_DNA"/>
</dbReference>
<dbReference type="NCBIfam" id="TIGR00879">
    <property type="entry name" value="SP"/>
    <property type="match status" value="1"/>
</dbReference>
<keyword evidence="5" id="KW-0672">Quinate metabolism</keyword>
<dbReference type="PROSITE" id="PS00216">
    <property type="entry name" value="SUGAR_TRANSPORT_1"/>
    <property type="match status" value="1"/>
</dbReference>
<evidence type="ECO:0000259" key="11">
    <source>
        <dbReference type="PROSITE" id="PS50850"/>
    </source>
</evidence>
<evidence type="ECO:0000256" key="10">
    <source>
        <dbReference type="SAM" id="Phobius"/>
    </source>
</evidence>
<gene>
    <name evidence="12" type="ORF">D0862_14540</name>
</gene>
<evidence type="ECO:0000313" key="12">
    <source>
        <dbReference type="EMBL" id="RMY71927.1"/>
    </source>
</evidence>
<feature type="transmembrane region" description="Helical" evidence="10">
    <location>
        <begin position="125"/>
        <end position="148"/>
    </location>
</feature>
<reference evidence="12 13" key="1">
    <citation type="journal article" date="2018" name="BMC Genomics">
        <title>Genomic evidence for intraspecific hybridization in a clonal and extremely halotolerant yeast.</title>
        <authorList>
            <person name="Gostincar C."/>
            <person name="Stajich J.E."/>
            <person name="Zupancic J."/>
            <person name="Zalar P."/>
            <person name="Gunde-Cimerman N."/>
        </authorList>
    </citation>
    <scope>NUCLEOTIDE SEQUENCE [LARGE SCALE GENOMIC DNA]</scope>
    <source>
        <strain evidence="12 13">EXF-171</strain>
    </source>
</reference>
<proteinExistence type="inferred from homology"/>
<dbReference type="PANTHER" id="PTHR48022:SF34">
    <property type="entry name" value="MAJOR FACILITATOR SUPERFAMILY (MFS) PROFILE DOMAIN-CONTAINING PROTEIN-RELATED"/>
    <property type="match status" value="1"/>
</dbReference>
<comment type="similarity">
    <text evidence="2 9">Belongs to the major facilitator superfamily. Sugar transporter (TC 2.A.1.1) family.</text>
</comment>
<dbReference type="InterPro" id="IPR020846">
    <property type="entry name" value="MFS_dom"/>
</dbReference>
<sequence>MGLLTLVEDRPTPKAVYNWRVYACATVASFASCMIGYDSAFFGTTIALESFEEEFRFNEMSETHLNFIKANIVSIYQAGAFFGALFAYASAYWLGRKFSLILWSLLFLVGAGMMLGANGDRGLGLIYAGRVIAGIGVGATSNVVPIYISELSPPAVRGRLVGIYELGWQLGGLVGFWINYGLTEHMEPSHQQWIIPFAVQLIPGGMLFIGAFWLRESPRWLISKNRRDQAIKNLCWIRNLREDEIYIVEEVAFIDAAIEEQNAAIGVGFWKPFKAVGQNKRVQWRFVLGCMLFLFQNGSGINAIPQTSINYYSPTVFKSIGISGGNTAFLTTGIFGVVKTVLTFVWLFYLIDRLGRRNLLMIGAGGGSICMWIIGGYINANPTDSTAGNSSLSSGGIAAIFFFYLWTAFYTPSWNGTPWVYNSEMFDQQVRSLGQASAAASNWFWNFIIARFTPQMFANMGPSGCGVYYFFASMMILSIIWVYFVMPETKGIPLESMNRLFEIMPARKAHRTVHAEDEAREADFRQDAEGAGLSISKEKFDHVEKTTEQA</sequence>
<evidence type="ECO:0000313" key="13">
    <source>
        <dbReference type="Proteomes" id="UP000281468"/>
    </source>
</evidence>
<comment type="subcellular location">
    <subcellularLocation>
        <location evidence="1">Membrane</location>
        <topology evidence="1">Multi-pass membrane protein</topology>
    </subcellularLocation>
</comment>
<evidence type="ECO:0000256" key="2">
    <source>
        <dbReference type="ARBA" id="ARBA00010992"/>
    </source>
</evidence>
<feature type="transmembrane region" description="Helical" evidence="10">
    <location>
        <begin position="466"/>
        <end position="486"/>
    </location>
</feature>
<feature type="transmembrane region" description="Helical" evidence="10">
    <location>
        <begin position="328"/>
        <end position="351"/>
    </location>
</feature>
<feature type="transmembrane region" description="Helical" evidence="10">
    <location>
        <begin position="100"/>
        <end position="119"/>
    </location>
</feature>
<dbReference type="PANTHER" id="PTHR48022">
    <property type="entry name" value="PLASTIDIC GLUCOSE TRANSPORTER 4"/>
    <property type="match status" value="1"/>
</dbReference>
<feature type="transmembrane region" description="Helical" evidence="10">
    <location>
        <begin position="286"/>
        <end position="308"/>
    </location>
</feature>
<evidence type="ECO:0000256" key="5">
    <source>
        <dbReference type="ARBA" id="ARBA00022911"/>
    </source>
</evidence>
<dbReference type="OrthoDB" id="508119at2759"/>
<dbReference type="SUPFAM" id="SSF103473">
    <property type="entry name" value="MFS general substrate transporter"/>
    <property type="match status" value="1"/>
</dbReference>
<name>A0A3M7E649_HORWE</name>
<evidence type="ECO:0000256" key="4">
    <source>
        <dbReference type="ARBA" id="ARBA00022692"/>
    </source>
</evidence>
<evidence type="ECO:0000256" key="9">
    <source>
        <dbReference type="RuleBase" id="RU003346"/>
    </source>
</evidence>